<comment type="caution">
    <text evidence="5">The sequence shown here is derived from an EMBL/GenBank/DDBJ whole genome shotgun (WGS) entry which is preliminary data.</text>
</comment>
<gene>
    <name evidence="5" type="ORF">KVV02_007452</name>
</gene>
<dbReference type="SUPFAM" id="SSF50978">
    <property type="entry name" value="WD40 repeat-like"/>
    <property type="match status" value="3"/>
</dbReference>
<dbReference type="AlphaFoldDB" id="A0A9P8CVA0"/>
<keyword evidence="2" id="KW-0677">Repeat</keyword>
<dbReference type="Pfam" id="PF00400">
    <property type="entry name" value="WD40"/>
    <property type="match status" value="2"/>
</dbReference>
<dbReference type="InterPro" id="IPR016024">
    <property type="entry name" value="ARM-type_fold"/>
</dbReference>
<evidence type="ECO:0000256" key="4">
    <source>
        <dbReference type="SAM" id="MobiDB-lite"/>
    </source>
</evidence>
<dbReference type="PROSITE" id="PS00678">
    <property type="entry name" value="WD_REPEATS_1"/>
    <property type="match status" value="1"/>
</dbReference>
<evidence type="ECO:0000313" key="6">
    <source>
        <dbReference type="Proteomes" id="UP000717515"/>
    </source>
</evidence>
<feature type="repeat" description="WD" evidence="3">
    <location>
        <begin position="408"/>
        <end position="452"/>
    </location>
</feature>
<name>A0A9P8CVA0_MORAP</name>
<feature type="region of interest" description="Disordered" evidence="4">
    <location>
        <begin position="1114"/>
        <end position="1135"/>
    </location>
</feature>
<dbReference type="PROSITE" id="PS50082">
    <property type="entry name" value="WD_REPEATS_2"/>
    <property type="match status" value="1"/>
</dbReference>
<evidence type="ECO:0000256" key="3">
    <source>
        <dbReference type="PROSITE-ProRule" id="PRU00221"/>
    </source>
</evidence>
<dbReference type="PANTHER" id="PTHR44099:SF4">
    <property type="entry name" value="RABCONNECTIN-3B, ISOFORM A"/>
    <property type="match status" value="1"/>
</dbReference>
<feature type="region of interest" description="Disordered" evidence="4">
    <location>
        <begin position="314"/>
        <end position="353"/>
    </location>
</feature>
<dbReference type="SMART" id="SM00320">
    <property type="entry name" value="WD40"/>
    <property type="match status" value="7"/>
</dbReference>
<dbReference type="InterPro" id="IPR015943">
    <property type="entry name" value="WD40/YVTN_repeat-like_dom_sf"/>
</dbReference>
<feature type="compositionally biased region" description="Polar residues" evidence="4">
    <location>
        <begin position="1114"/>
        <end position="1125"/>
    </location>
</feature>
<feature type="compositionally biased region" description="Low complexity" evidence="4">
    <location>
        <begin position="1126"/>
        <end position="1135"/>
    </location>
</feature>
<dbReference type="InterPro" id="IPR001680">
    <property type="entry name" value="WD40_rpt"/>
</dbReference>
<dbReference type="GO" id="GO:0005737">
    <property type="term" value="C:cytoplasm"/>
    <property type="evidence" value="ECO:0007669"/>
    <property type="project" value="TreeGrafter"/>
</dbReference>
<dbReference type="Proteomes" id="UP000717515">
    <property type="component" value="Unassembled WGS sequence"/>
</dbReference>
<dbReference type="InterPro" id="IPR049916">
    <property type="entry name" value="WDR72-like"/>
</dbReference>
<dbReference type="Gene3D" id="2.130.10.10">
    <property type="entry name" value="YVTN repeat-like/Quinoprotein amine dehydrogenase"/>
    <property type="match status" value="3"/>
</dbReference>
<dbReference type="SUPFAM" id="SSF48371">
    <property type="entry name" value="ARM repeat"/>
    <property type="match status" value="1"/>
</dbReference>
<dbReference type="InterPro" id="IPR019775">
    <property type="entry name" value="WD40_repeat_CS"/>
</dbReference>
<reference evidence="5" key="1">
    <citation type="submission" date="2021-07" db="EMBL/GenBank/DDBJ databases">
        <title>Draft genome of Mortierella alpina, strain LL118, isolated from an aspen leaf litter sample.</title>
        <authorList>
            <person name="Yang S."/>
            <person name="Vinatzer B.A."/>
        </authorList>
    </citation>
    <scope>NUCLEOTIDE SEQUENCE</scope>
    <source>
        <strain evidence="5">LL118</strain>
    </source>
</reference>
<organism evidence="5 6">
    <name type="scientific">Mortierella alpina</name>
    <name type="common">Oleaginous fungus</name>
    <name type="synonym">Mortierella renispora</name>
    <dbReference type="NCBI Taxonomy" id="64518"/>
    <lineage>
        <taxon>Eukaryota</taxon>
        <taxon>Fungi</taxon>
        <taxon>Fungi incertae sedis</taxon>
        <taxon>Mucoromycota</taxon>
        <taxon>Mortierellomycotina</taxon>
        <taxon>Mortierellomycetes</taxon>
        <taxon>Mortierellales</taxon>
        <taxon>Mortierellaceae</taxon>
        <taxon>Mortierella</taxon>
    </lineage>
</organism>
<evidence type="ECO:0008006" key="7">
    <source>
        <dbReference type="Google" id="ProtNLM"/>
    </source>
</evidence>
<dbReference type="PANTHER" id="PTHR44099">
    <property type="entry name" value="RABCONNECTIN-3B, ISOFORM A"/>
    <property type="match status" value="1"/>
</dbReference>
<evidence type="ECO:0000256" key="1">
    <source>
        <dbReference type="ARBA" id="ARBA00022574"/>
    </source>
</evidence>
<accession>A0A9P8CVA0</accession>
<dbReference type="PROSITE" id="PS50294">
    <property type="entry name" value="WD_REPEATS_REGION"/>
    <property type="match status" value="1"/>
</dbReference>
<evidence type="ECO:0000313" key="5">
    <source>
        <dbReference type="EMBL" id="KAG9321653.1"/>
    </source>
</evidence>
<evidence type="ECO:0000256" key="2">
    <source>
        <dbReference type="ARBA" id="ARBA00022737"/>
    </source>
</evidence>
<feature type="compositionally biased region" description="Polar residues" evidence="4">
    <location>
        <begin position="332"/>
        <end position="353"/>
    </location>
</feature>
<sequence length="1184" mass="128766">MAAASLSIPVAFWTQGVSLAQVSVTHACADNLIAGLEDGLIWVFKGHASASTAESEAITLDPCALLIGHKTRITALTSMLVEGDSKQAEWILVSASEDGEVKKWSLADGRCLQSNADAFIGVPNYLSVLSSTSKSGSGHTIGPGSGSVPKFILCAGLSNEACILDSTSLEVVRVWGGHLNWVYCTTLLEDDERRSRILSVSADYKLSLWYFDTTSLTVIKIRTLQLSAVENGTVVSLVASKFDASWIALVTRDCVQIILMQPKRTSSYSIPSAENDTLAGAVFTGPDSITLWTQSGQVSVHSISIVKHESTHSSTVELLEGSEDPRLKDVSDTPTDGEAQTTSSSPIQWNSNNTPFPSPTITFSAMITDTLVAIGRSCGEVLVCPLDEAIPLLTEGFSETQPKNSRVLKGHTGPISCIYTSDDLIERSFLLTGGADCSARIWNIESGNEVACFNNHSRPVAHLLQVPEDVNMRIKRSVISIAEDHSVAIISIEEMSCIYLFGGYEYALLSIQWRPSEDYIVLWHADETAFVWQMQTGHLDRIVKGEAARDIMHDPRWSVCEISTTRSNSTRLAFDCATVHVNDSVGIQIVQANLKHILNMLSPTRHGEQQNDFPTTASAPKILGSLSMNGAGSGLTGRPERKPSRQHQISSARSTVVAHTLPAAHSEQFHRCLQAARAILGLLITEDDAYAISIRTLLRLRDPSRTAALGMKGAYGNIAVQAPPSRQDTSGSWRVSPTMTASKLIAVLALSKTIASAQNIDVDMETWSKGYCSAVQDAVGGKFQPPSLSYLAKYWQDPQVEIQEATKIILLSTIGRMSKSEISSLVKYWSAFLPAAALPDSCSSQYMARSAIILGILGAENAEALPERVRKLVALSLTILLNDDSRISYKVASIDLLAQGFATWQPFIRSDAVLKTMFTLAMDSQEGNTLVYRRARRAITQIASVNPPLFVTTLPQEILDAKKPQERIRLLTFISIFSRKQPSILYGGIPRLAEAIVKSLDPTVPQIREMLLPTGTSALLDLVQSFPQLDFHVGTQKLAVGTLEGAIIVYDLHTATRWQILEGHLRAVSAVSFSRDGKTIVSCSIKEGRVRFWQPNPGFFGMLMGGNGLWGPTKNTSASVGNQGHQSSLPSLSSQQSSRSFDFALQDTIVTGSEESLLGNIRFEWTGDRVVKLSIYDHIMSFNI</sequence>
<dbReference type="EMBL" id="JAIFTL010000191">
    <property type="protein sequence ID" value="KAG9321653.1"/>
    <property type="molecule type" value="Genomic_DNA"/>
</dbReference>
<feature type="region of interest" description="Disordered" evidence="4">
    <location>
        <begin position="628"/>
        <end position="652"/>
    </location>
</feature>
<dbReference type="InterPro" id="IPR036322">
    <property type="entry name" value="WD40_repeat_dom_sf"/>
</dbReference>
<keyword evidence="1 3" id="KW-0853">WD repeat</keyword>
<proteinExistence type="predicted"/>
<protein>
    <recommendedName>
        <fullName evidence="7">WD40 repeat-like protein</fullName>
    </recommendedName>
</protein>